<name>A0AAE3R9V0_9BACT</name>
<feature type="domain" description="Glycosyl transferase family 1" evidence="1">
    <location>
        <begin position="176"/>
        <end position="342"/>
    </location>
</feature>
<keyword evidence="4" id="KW-1185">Reference proteome</keyword>
<dbReference type="InterPro" id="IPR001296">
    <property type="entry name" value="Glyco_trans_1"/>
</dbReference>
<sequence>MRIAIVINTAWNIYNFRMGLIRSFLDKNYEVHTIAPPDGYEKHLIQEGCKHHLVTLENKGTNPRKDISYIYQLYKLYKKIRPDVILHFTIKPNLYGTVAAKLLGIPVINNVSGLGTVFLRENRSSKIARELYKYVFKFPDKVFFQNSDDLQYFIEKGLVNQRITDLLPGSGVNIQKFQPEVFKRNSKFTFLLAARLIQDKGIHEYAEAARIVLQTYPDIRFLLVGFKDESPFGVKELTLQNWIDQGVLEYLGPTDDIQSVFRHADCVVLPSYREGTPRSLLEAAAMAKPIIATNVPGCIEVVDDQINGFLCEAKNGKDLAEKMIKMLSLSDHDLQQMGQASRIKIEEKFDEDFVIQKYHRSIENILSFSSSNSLTSSVATG</sequence>
<dbReference type="SUPFAM" id="SSF53756">
    <property type="entry name" value="UDP-Glycosyltransferase/glycogen phosphorylase"/>
    <property type="match status" value="1"/>
</dbReference>
<dbReference type="CDD" id="cd03808">
    <property type="entry name" value="GT4_CapM-like"/>
    <property type="match status" value="1"/>
</dbReference>
<dbReference type="Pfam" id="PF00534">
    <property type="entry name" value="Glycos_transf_1"/>
    <property type="match status" value="1"/>
</dbReference>
<evidence type="ECO:0000313" key="4">
    <source>
        <dbReference type="Proteomes" id="UP001232063"/>
    </source>
</evidence>
<dbReference type="Pfam" id="PF13477">
    <property type="entry name" value="Glyco_trans_4_2"/>
    <property type="match status" value="1"/>
</dbReference>
<dbReference type="AlphaFoldDB" id="A0AAE3R9V0"/>
<evidence type="ECO:0000313" key="3">
    <source>
        <dbReference type="EMBL" id="MDJ1504145.1"/>
    </source>
</evidence>
<dbReference type="RefSeq" id="WP_314515105.1">
    <property type="nucleotide sequence ID" value="NZ_JASJOU010000010.1"/>
</dbReference>
<evidence type="ECO:0000259" key="2">
    <source>
        <dbReference type="Pfam" id="PF13477"/>
    </source>
</evidence>
<dbReference type="GO" id="GO:0016757">
    <property type="term" value="F:glycosyltransferase activity"/>
    <property type="evidence" value="ECO:0007669"/>
    <property type="project" value="InterPro"/>
</dbReference>
<accession>A0AAE3R9V0</accession>
<dbReference type="Proteomes" id="UP001232063">
    <property type="component" value="Unassembled WGS sequence"/>
</dbReference>
<dbReference type="PANTHER" id="PTHR12526:SF638">
    <property type="entry name" value="SPORE COAT PROTEIN SA"/>
    <property type="match status" value="1"/>
</dbReference>
<protein>
    <submittedName>
        <fullName evidence="3">Glycosyltransferase family 4 protein</fullName>
    </submittedName>
</protein>
<dbReference type="PANTHER" id="PTHR12526">
    <property type="entry name" value="GLYCOSYLTRANSFERASE"/>
    <property type="match status" value="1"/>
</dbReference>
<comment type="caution">
    <text evidence="3">The sequence shown here is derived from an EMBL/GenBank/DDBJ whole genome shotgun (WGS) entry which is preliminary data.</text>
</comment>
<reference evidence="3" key="1">
    <citation type="submission" date="2023-05" db="EMBL/GenBank/DDBJ databases">
        <authorList>
            <person name="Zhang X."/>
        </authorList>
    </citation>
    <scope>NUCLEOTIDE SEQUENCE</scope>
    <source>
        <strain evidence="3">BD1B2-1</strain>
    </source>
</reference>
<proteinExistence type="predicted"/>
<feature type="domain" description="Glycosyltransferase subfamily 4-like N-terminal" evidence="2">
    <location>
        <begin position="2"/>
        <end position="146"/>
    </location>
</feature>
<dbReference type="Gene3D" id="3.40.50.2000">
    <property type="entry name" value="Glycogen Phosphorylase B"/>
    <property type="match status" value="2"/>
</dbReference>
<evidence type="ECO:0000259" key="1">
    <source>
        <dbReference type="Pfam" id="PF00534"/>
    </source>
</evidence>
<dbReference type="InterPro" id="IPR028098">
    <property type="entry name" value="Glyco_trans_4-like_N"/>
</dbReference>
<gene>
    <name evidence="3" type="ORF">QNI22_26015</name>
</gene>
<organism evidence="3 4">
    <name type="scientific">Xanthocytophaga agilis</name>
    <dbReference type="NCBI Taxonomy" id="3048010"/>
    <lineage>
        <taxon>Bacteria</taxon>
        <taxon>Pseudomonadati</taxon>
        <taxon>Bacteroidota</taxon>
        <taxon>Cytophagia</taxon>
        <taxon>Cytophagales</taxon>
        <taxon>Rhodocytophagaceae</taxon>
        <taxon>Xanthocytophaga</taxon>
    </lineage>
</organism>
<dbReference type="EMBL" id="JASJOU010000010">
    <property type="protein sequence ID" value="MDJ1504145.1"/>
    <property type="molecule type" value="Genomic_DNA"/>
</dbReference>